<accession>A0AAE7WMZ6</accession>
<protein>
    <submittedName>
        <fullName evidence="1">Uncharacterized protein</fullName>
    </submittedName>
</protein>
<gene>
    <name evidence="1" type="ORF">CPT_Paku_018</name>
</gene>
<keyword evidence="2" id="KW-1185">Reference proteome</keyword>
<reference evidence="1" key="1">
    <citation type="submission" date="2021-06" db="EMBL/GenBank/DDBJ databases">
        <title>Complete genome sequence of Burkholderia cenocepacia phage Paku.</title>
        <authorList>
            <person name="Rezene S."/>
            <person name="Yao G."/>
            <person name="Burrowes B."/>
            <person name="Liu M."/>
            <person name="Gill J."/>
        </authorList>
    </citation>
    <scope>NUCLEOTIDE SEQUENCE</scope>
</reference>
<sequence>MGPKGMIRVVYFNPELYSGRELASAEKRVVYFNPELYSGRELASAEKRIRAVVLFGCITLYRADIERE</sequence>
<dbReference type="Proteomes" id="UP000827220">
    <property type="component" value="Segment"/>
</dbReference>
<dbReference type="EMBL" id="MZ326863">
    <property type="protein sequence ID" value="QYW02312.1"/>
    <property type="molecule type" value="Genomic_DNA"/>
</dbReference>
<name>A0AAE7WMZ6_9CAUD</name>
<evidence type="ECO:0000313" key="2">
    <source>
        <dbReference type="Proteomes" id="UP000827220"/>
    </source>
</evidence>
<proteinExistence type="predicted"/>
<evidence type="ECO:0000313" key="1">
    <source>
        <dbReference type="EMBL" id="QYW02312.1"/>
    </source>
</evidence>
<organism evidence="1 2">
    <name type="scientific">Burkholderia phage Paku</name>
    <dbReference type="NCBI Taxonomy" id="2859650"/>
    <lineage>
        <taxon>Viruses</taxon>
        <taxon>Duplodnaviria</taxon>
        <taxon>Heunggongvirae</taxon>
        <taxon>Uroviricota</taxon>
        <taxon>Caudoviricetes</taxon>
        <taxon>Autographivirales</taxon>
        <taxon>Autonotataviridae</taxon>
        <taxon>Pakuvirus</taxon>
        <taxon>Pakuvirus paku</taxon>
    </lineage>
</organism>